<dbReference type="GO" id="GO:0030337">
    <property type="term" value="F:DNA polymerase processivity factor activity"/>
    <property type="evidence" value="ECO:0007669"/>
    <property type="project" value="InterPro"/>
</dbReference>
<organism evidence="7 8">
    <name type="scientific">Tribonema minus</name>
    <dbReference type="NCBI Taxonomy" id="303371"/>
    <lineage>
        <taxon>Eukaryota</taxon>
        <taxon>Sar</taxon>
        <taxon>Stramenopiles</taxon>
        <taxon>Ochrophyta</taxon>
        <taxon>PX clade</taxon>
        <taxon>Xanthophyceae</taxon>
        <taxon>Tribonematales</taxon>
        <taxon>Tribonemataceae</taxon>
        <taxon>Tribonema</taxon>
    </lineage>
</organism>
<keyword evidence="4" id="KW-0235">DNA replication</keyword>
<sequence>MTWIRIAFSACAQVRQGTWHSSLVSICHSSTCFTLTNTLSFACDVCSQWRLLVDFLKDLITECPISFNQDGMKLISLDPIKVALLHLQAKSEFYYCKSEITIGMNITALYKMLRNLTTGGYMLEFSMSSKEMDVLSIQLINSDKRTCTSNKLKLLKLPQETLIIPSTNFQRVLSIPSADLQRHVRELAALSNKIKIKSTADQLILSAEGTMGSSEIVIRPTASGMHWISIDNNQESEGGGDAVVEGVYFSKFLERFSRPLDPICEIFVKQNYPLVLRYVLSTATVRLVIAPVQEDEGIDN</sequence>
<evidence type="ECO:0000256" key="2">
    <source>
        <dbReference type="ARBA" id="ARBA00023125"/>
    </source>
</evidence>
<keyword evidence="2 4" id="KW-0238">DNA-binding</keyword>
<evidence type="ECO:0000256" key="4">
    <source>
        <dbReference type="RuleBase" id="RU003671"/>
    </source>
</evidence>
<evidence type="ECO:0000313" key="7">
    <source>
        <dbReference type="EMBL" id="KAG5187469.1"/>
    </source>
</evidence>
<dbReference type="OrthoDB" id="534348at2759"/>
<dbReference type="PANTHER" id="PTHR11352:SF0">
    <property type="entry name" value="PROLIFERATING CELL NUCLEAR ANTIGEN"/>
    <property type="match status" value="1"/>
</dbReference>
<comment type="subcellular location">
    <subcellularLocation>
        <location evidence="3">Nucleus</location>
    </subcellularLocation>
</comment>
<dbReference type="InterPro" id="IPR022648">
    <property type="entry name" value="Pr_cel_nuc_antig_N"/>
</dbReference>
<keyword evidence="8" id="KW-1185">Reference proteome</keyword>
<dbReference type="GO" id="GO:0003677">
    <property type="term" value="F:DNA binding"/>
    <property type="evidence" value="ECO:0007669"/>
    <property type="project" value="UniProtKB-KW"/>
</dbReference>
<dbReference type="InterPro" id="IPR000730">
    <property type="entry name" value="Pr_cel_nuc_antig"/>
</dbReference>
<dbReference type="InterPro" id="IPR046938">
    <property type="entry name" value="DNA_clamp_sf"/>
</dbReference>
<dbReference type="AlphaFoldDB" id="A0A835Z7L8"/>
<dbReference type="PRINTS" id="PR00339">
    <property type="entry name" value="PCNACYCLIN"/>
</dbReference>
<dbReference type="Proteomes" id="UP000664859">
    <property type="component" value="Unassembled WGS sequence"/>
</dbReference>
<evidence type="ECO:0000256" key="1">
    <source>
        <dbReference type="ARBA" id="ARBA00010462"/>
    </source>
</evidence>
<dbReference type="SUPFAM" id="SSF55979">
    <property type="entry name" value="DNA clamp"/>
    <property type="match status" value="2"/>
</dbReference>
<proteinExistence type="inferred from homology"/>
<dbReference type="GO" id="GO:0006272">
    <property type="term" value="P:leading strand elongation"/>
    <property type="evidence" value="ECO:0007669"/>
    <property type="project" value="TreeGrafter"/>
</dbReference>
<evidence type="ECO:0000313" key="8">
    <source>
        <dbReference type="Proteomes" id="UP000664859"/>
    </source>
</evidence>
<dbReference type="GO" id="GO:0006275">
    <property type="term" value="P:regulation of DNA replication"/>
    <property type="evidence" value="ECO:0007669"/>
    <property type="project" value="InterPro"/>
</dbReference>
<accession>A0A835Z7L8</accession>
<keyword evidence="3" id="KW-0539">Nucleus</keyword>
<dbReference type="CDD" id="cd00577">
    <property type="entry name" value="PCNA"/>
    <property type="match status" value="1"/>
</dbReference>
<dbReference type="GO" id="GO:0043626">
    <property type="term" value="C:PCNA complex"/>
    <property type="evidence" value="ECO:0007669"/>
    <property type="project" value="TreeGrafter"/>
</dbReference>
<dbReference type="Pfam" id="PF00705">
    <property type="entry name" value="PCNA_N"/>
    <property type="match status" value="1"/>
</dbReference>
<evidence type="ECO:0000256" key="3">
    <source>
        <dbReference type="RuleBase" id="RU000641"/>
    </source>
</evidence>
<gene>
    <name evidence="7" type="ORF">JKP88DRAFT_198072</name>
</gene>
<dbReference type="GO" id="GO:0006298">
    <property type="term" value="P:mismatch repair"/>
    <property type="evidence" value="ECO:0007669"/>
    <property type="project" value="TreeGrafter"/>
</dbReference>
<dbReference type="NCBIfam" id="TIGR00590">
    <property type="entry name" value="pcna"/>
    <property type="match status" value="1"/>
</dbReference>
<feature type="domain" description="Proliferating cell nuclear antigen PCNA N-terminal" evidence="5">
    <location>
        <begin position="50"/>
        <end position="157"/>
    </location>
</feature>
<dbReference type="InterPro" id="IPR022649">
    <property type="entry name" value="Pr_cel_nuc_antig_C"/>
</dbReference>
<comment type="similarity">
    <text evidence="1 4">Belongs to the PCNA family.</text>
</comment>
<evidence type="ECO:0000259" key="6">
    <source>
        <dbReference type="Pfam" id="PF02747"/>
    </source>
</evidence>
<dbReference type="EMBL" id="JAFCMP010000090">
    <property type="protein sequence ID" value="KAG5187469.1"/>
    <property type="molecule type" value="Genomic_DNA"/>
</dbReference>
<evidence type="ECO:0000259" key="5">
    <source>
        <dbReference type="Pfam" id="PF00705"/>
    </source>
</evidence>
<dbReference type="PANTHER" id="PTHR11352">
    <property type="entry name" value="PROLIFERATING CELL NUCLEAR ANTIGEN"/>
    <property type="match status" value="1"/>
</dbReference>
<name>A0A835Z7L8_9STRA</name>
<dbReference type="Pfam" id="PF02747">
    <property type="entry name" value="PCNA_C"/>
    <property type="match status" value="1"/>
</dbReference>
<reference evidence="7" key="1">
    <citation type="submission" date="2021-02" db="EMBL/GenBank/DDBJ databases">
        <title>First Annotated Genome of the Yellow-green Alga Tribonema minus.</title>
        <authorList>
            <person name="Mahan K.M."/>
        </authorList>
    </citation>
    <scope>NUCLEOTIDE SEQUENCE</scope>
    <source>
        <strain evidence="7">UTEX B ZZ1240</strain>
    </source>
</reference>
<protein>
    <recommendedName>
        <fullName evidence="3">DNA sliding clamp PCNA</fullName>
    </recommendedName>
</protein>
<feature type="domain" description="Proliferating cell nuclear antigen PCNA C-terminal" evidence="6">
    <location>
        <begin position="164"/>
        <end position="289"/>
    </location>
</feature>
<dbReference type="Gene3D" id="3.70.10.10">
    <property type="match status" value="1"/>
</dbReference>
<dbReference type="GO" id="GO:0019985">
    <property type="term" value="P:translesion synthesis"/>
    <property type="evidence" value="ECO:0007669"/>
    <property type="project" value="TreeGrafter"/>
</dbReference>
<comment type="caution">
    <text evidence="7">The sequence shown here is derived from an EMBL/GenBank/DDBJ whole genome shotgun (WGS) entry which is preliminary data.</text>
</comment>
<comment type="function">
    <text evidence="3">This protein is an auxiliary protein of DNA polymerase delta and is involved in the control of eukaryotic DNA replication by increasing the polymerase's processivity during elongation of the leading strand.</text>
</comment>